<evidence type="ECO:0000256" key="1">
    <source>
        <dbReference type="SAM" id="Phobius"/>
    </source>
</evidence>
<feature type="transmembrane region" description="Helical" evidence="1">
    <location>
        <begin position="35"/>
        <end position="56"/>
    </location>
</feature>
<feature type="transmembrane region" description="Helical" evidence="1">
    <location>
        <begin position="6"/>
        <end position="23"/>
    </location>
</feature>
<dbReference type="InterPro" id="IPR010001">
    <property type="entry name" value="BofA"/>
</dbReference>
<keyword evidence="1" id="KW-0472">Membrane</keyword>
<keyword evidence="3" id="KW-1185">Reference proteome</keyword>
<sequence>MIGVLNVEWFLLVIGLLILGLYVNATIISKTLRWLFSLVGYLFIGTVLLVLLNWGLGYLEMHVAYNPFTVLVAGILRLPGLVVLVFMSQWFA</sequence>
<reference evidence="2" key="1">
    <citation type="submission" date="2016-02" db="EMBL/GenBank/DDBJ databases">
        <title>Draft Genome Sequence of Sporotomaculum syntrophicum Strain FB, a Syntrophic Benzoate Degrader.</title>
        <authorList>
            <person name="Nobu M.K."/>
            <person name="Narihiro T."/>
            <person name="Qiu Y.-L."/>
            <person name="Ohashi A."/>
            <person name="Liu W.-T."/>
            <person name="Yuji S."/>
        </authorList>
    </citation>
    <scope>NUCLEOTIDE SEQUENCE</scope>
    <source>
        <strain evidence="2">FB</strain>
    </source>
</reference>
<organism evidence="2 3">
    <name type="scientific">Sporotomaculum syntrophicum</name>
    <dbReference type="NCBI Taxonomy" id="182264"/>
    <lineage>
        <taxon>Bacteria</taxon>
        <taxon>Bacillati</taxon>
        <taxon>Bacillota</taxon>
        <taxon>Clostridia</taxon>
        <taxon>Eubacteriales</taxon>
        <taxon>Desulfallaceae</taxon>
        <taxon>Sporotomaculum</taxon>
    </lineage>
</organism>
<name>A0A9D3AZG6_9FIRM</name>
<comment type="caution">
    <text evidence="2">The sequence shown here is derived from an EMBL/GenBank/DDBJ whole genome shotgun (WGS) entry which is preliminary data.</text>
</comment>
<keyword evidence="1" id="KW-1133">Transmembrane helix</keyword>
<dbReference type="Proteomes" id="UP000798488">
    <property type="component" value="Unassembled WGS sequence"/>
</dbReference>
<protein>
    <submittedName>
        <fullName evidence="2">SigmaK-factor processing regulatory protein BofA</fullName>
    </submittedName>
</protein>
<dbReference type="EMBL" id="LSRS01000002">
    <property type="protein sequence ID" value="KAF1085874.1"/>
    <property type="molecule type" value="Genomic_DNA"/>
</dbReference>
<feature type="transmembrane region" description="Helical" evidence="1">
    <location>
        <begin position="68"/>
        <end position="87"/>
    </location>
</feature>
<dbReference type="Pfam" id="PF07441">
    <property type="entry name" value="BofA"/>
    <property type="match status" value="1"/>
</dbReference>
<evidence type="ECO:0000313" key="2">
    <source>
        <dbReference type="EMBL" id="KAF1085874.1"/>
    </source>
</evidence>
<accession>A0A9D3AZG6</accession>
<gene>
    <name evidence="2" type="ORF">SPSYN_00603</name>
</gene>
<dbReference type="AlphaFoldDB" id="A0A9D3AZG6"/>
<evidence type="ECO:0000313" key="3">
    <source>
        <dbReference type="Proteomes" id="UP000798488"/>
    </source>
</evidence>
<proteinExistence type="predicted"/>
<keyword evidence="1" id="KW-0812">Transmembrane</keyword>